<organism evidence="4 5">
    <name type="scientific">Labeo rohita</name>
    <name type="common">Indian major carp</name>
    <name type="synonym">Cyprinus rohita</name>
    <dbReference type="NCBI Taxonomy" id="84645"/>
    <lineage>
        <taxon>Eukaryota</taxon>
        <taxon>Metazoa</taxon>
        <taxon>Chordata</taxon>
        <taxon>Craniata</taxon>
        <taxon>Vertebrata</taxon>
        <taxon>Euteleostomi</taxon>
        <taxon>Actinopterygii</taxon>
        <taxon>Neopterygii</taxon>
        <taxon>Teleostei</taxon>
        <taxon>Ostariophysi</taxon>
        <taxon>Cypriniformes</taxon>
        <taxon>Cyprinidae</taxon>
        <taxon>Labeoninae</taxon>
        <taxon>Labeonini</taxon>
        <taxon>Labeo</taxon>
    </lineage>
</organism>
<dbReference type="PRINTS" id="PR00837">
    <property type="entry name" value="V5TPXLIKE"/>
</dbReference>
<dbReference type="InterPro" id="IPR001283">
    <property type="entry name" value="CRISP-related"/>
</dbReference>
<evidence type="ECO:0000256" key="2">
    <source>
        <dbReference type="SAM" id="SignalP"/>
    </source>
</evidence>
<dbReference type="EMBL" id="JACTAM010000023">
    <property type="protein sequence ID" value="KAI2649447.1"/>
    <property type="molecule type" value="Genomic_DNA"/>
</dbReference>
<dbReference type="Proteomes" id="UP000830375">
    <property type="component" value="Unassembled WGS sequence"/>
</dbReference>
<dbReference type="InterPro" id="IPR014044">
    <property type="entry name" value="CAP_dom"/>
</dbReference>
<sequence>MYWNVALRSVGLWVILSLATGHLTEQEKSTIVDMHNEVRSKVQPSAAFMQKVVWSEALRVVAEAYAAKCIWDHNPELEELTIGENLFVGTGPFNVTKAMLGWFEEHVDYNYESNNCSEDKMCGHYTQMVWANSFKIGCATHLCDKLEYLDFEKVTLLVCNYFPPGNAEGQKPYESGDPCSKCPDEQPVCDNNMCVVENLFRPSEEPESEDTDAPTVLPGRPLMTTEPDAVPKEPTQVHVIPVEIGREGEFNHGYKMESVSALLVMSVLLLAALVL</sequence>
<dbReference type="InterPro" id="IPR018244">
    <property type="entry name" value="Allrgn_V5/Tpx1_CS"/>
</dbReference>
<gene>
    <name evidence="4" type="ORF">H4Q32_015402</name>
</gene>
<feature type="chain" id="PRO_5046810491" evidence="2">
    <location>
        <begin position="22"/>
        <end position="275"/>
    </location>
</feature>
<keyword evidence="2" id="KW-0732">Signal</keyword>
<keyword evidence="5" id="KW-1185">Reference proteome</keyword>
<reference evidence="4 5" key="1">
    <citation type="submission" date="2022-01" db="EMBL/GenBank/DDBJ databases">
        <title>A high-quality chromosome-level genome assembly of rohu carp, Labeo rohita.</title>
        <authorList>
            <person name="Arick M.A. II"/>
            <person name="Hsu C.-Y."/>
            <person name="Magbanua Z."/>
            <person name="Pechanova O."/>
            <person name="Grover C."/>
            <person name="Miller E."/>
            <person name="Thrash A."/>
            <person name="Ezzel L."/>
            <person name="Alam S."/>
            <person name="Benzie J."/>
            <person name="Hamilton M."/>
            <person name="Karsi A."/>
            <person name="Lawrence M.L."/>
            <person name="Peterson D.G."/>
        </authorList>
    </citation>
    <scope>NUCLEOTIDE SEQUENCE [LARGE SCALE GENOMIC DNA]</scope>
    <source>
        <strain evidence="5">BAU-BD-2019</strain>
        <tissue evidence="4">Blood</tissue>
    </source>
</reference>
<protein>
    <submittedName>
        <fullName evidence="4">Peptidase inhibitor 16</fullName>
    </submittedName>
</protein>
<dbReference type="PANTHER" id="PTHR10334">
    <property type="entry name" value="CYSTEINE-RICH SECRETORY PROTEIN-RELATED"/>
    <property type="match status" value="1"/>
</dbReference>
<evidence type="ECO:0000313" key="5">
    <source>
        <dbReference type="Proteomes" id="UP000830375"/>
    </source>
</evidence>
<comment type="caution">
    <text evidence="4">The sequence shown here is derived from an EMBL/GenBank/DDBJ whole genome shotgun (WGS) entry which is preliminary data.</text>
</comment>
<feature type="signal peptide" evidence="2">
    <location>
        <begin position="1"/>
        <end position="21"/>
    </location>
</feature>
<dbReference type="PROSITE" id="PS01009">
    <property type="entry name" value="CRISP_1"/>
    <property type="match status" value="1"/>
</dbReference>
<accession>A0ABQ8LFG0</accession>
<dbReference type="SUPFAM" id="SSF55797">
    <property type="entry name" value="PR-1-like"/>
    <property type="match status" value="1"/>
</dbReference>
<evidence type="ECO:0000259" key="3">
    <source>
        <dbReference type="SMART" id="SM00198"/>
    </source>
</evidence>
<dbReference type="Pfam" id="PF00188">
    <property type="entry name" value="CAP"/>
    <property type="match status" value="1"/>
</dbReference>
<dbReference type="SMART" id="SM00198">
    <property type="entry name" value="SCP"/>
    <property type="match status" value="1"/>
</dbReference>
<dbReference type="Gene3D" id="3.40.33.10">
    <property type="entry name" value="CAP"/>
    <property type="match status" value="1"/>
</dbReference>
<dbReference type="InterPro" id="IPR035940">
    <property type="entry name" value="CAP_sf"/>
</dbReference>
<proteinExistence type="predicted"/>
<evidence type="ECO:0000256" key="1">
    <source>
        <dbReference type="SAM" id="MobiDB-lite"/>
    </source>
</evidence>
<name>A0ABQ8LFG0_LABRO</name>
<feature type="region of interest" description="Disordered" evidence="1">
    <location>
        <begin position="202"/>
        <end position="229"/>
    </location>
</feature>
<feature type="domain" description="SCP" evidence="3">
    <location>
        <begin position="26"/>
        <end position="169"/>
    </location>
</feature>
<evidence type="ECO:0000313" key="4">
    <source>
        <dbReference type="EMBL" id="KAI2649447.1"/>
    </source>
</evidence>